<proteinExistence type="predicted"/>
<sequence length="236" mass="24916">MKQAMGLAVLLVTLAGCSGTAEEGSGGTGSEQAAEVVSYEPAEDFSNGTPGYAAADAETVEMDELGGGTQRTKFRTNDAIGDVYDYYAFVLGDRGYTLNHFGLTAETSTGEQLGRFTVRDSNDGLSRFEMLTNAEMINTPGADMAVDVPAFPGVDPADVTVEEGMGYANKISFTAEASAADILAFYRSAFSGNGFTVSRLAMRAIDETGQMPNLNVVSGEPFRGDHATEVELQAYE</sequence>
<dbReference type="EMBL" id="QRDP01000004">
    <property type="protein sequence ID" value="RED16926.1"/>
    <property type="molecule type" value="Genomic_DNA"/>
</dbReference>
<keyword evidence="3" id="KW-1185">Reference proteome</keyword>
<accession>A0A3D9FIL1</accession>
<feature type="signal peptide" evidence="1">
    <location>
        <begin position="1"/>
        <end position="21"/>
    </location>
</feature>
<dbReference type="Proteomes" id="UP000256310">
    <property type="component" value="Unassembled WGS sequence"/>
</dbReference>
<comment type="caution">
    <text evidence="2">The sequence shown here is derived from an EMBL/GenBank/DDBJ whole genome shotgun (WGS) entry which is preliminary data.</text>
</comment>
<protein>
    <submittedName>
        <fullName evidence="2">Uncharacterized protein</fullName>
    </submittedName>
</protein>
<reference evidence="2 3" key="1">
    <citation type="submission" date="2018-07" db="EMBL/GenBank/DDBJ databases">
        <title>Genomic Encyclopedia of Type Strains, Phase IV (KMG-IV): sequencing the most valuable type-strain genomes for metagenomic binning, comparative biology and taxonomic classification.</title>
        <authorList>
            <person name="Goeker M."/>
        </authorList>
    </citation>
    <scope>NUCLEOTIDE SEQUENCE [LARGE SCALE GENOMIC DNA]</scope>
    <source>
        <strain evidence="2 3">DSM 26725</strain>
    </source>
</reference>
<dbReference type="AlphaFoldDB" id="A0A3D9FIL1"/>
<keyword evidence="1" id="KW-0732">Signal</keyword>
<name>A0A3D9FIL1_9SPHN</name>
<dbReference type="RefSeq" id="WP_116236272.1">
    <property type="nucleotide sequence ID" value="NZ_QRDP01000004.1"/>
</dbReference>
<gene>
    <name evidence="2" type="ORF">DFR46_1960</name>
</gene>
<evidence type="ECO:0000313" key="2">
    <source>
        <dbReference type="EMBL" id="RED16926.1"/>
    </source>
</evidence>
<evidence type="ECO:0000313" key="3">
    <source>
        <dbReference type="Proteomes" id="UP000256310"/>
    </source>
</evidence>
<evidence type="ECO:0000256" key="1">
    <source>
        <dbReference type="SAM" id="SignalP"/>
    </source>
</evidence>
<dbReference type="PROSITE" id="PS51257">
    <property type="entry name" value="PROKAR_LIPOPROTEIN"/>
    <property type="match status" value="1"/>
</dbReference>
<feature type="chain" id="PRO_5017709697" evidence="1">
    <location>
        <begin position="22"/>
        <end position="236"/>
    </location>
</feature>
<organism evidence="2 3">
    <name type="scientific">Parasphingopyxis lamellibrachiae</name>
    <dbReference type="NCBI Taxonomy" id="680125"/>
    <lineage>
        <taxon>Bacteria</taxon>
        <taxon>Pseudomonadati</taxon>
        <taxon>Pseudomonadota</taxon>
        <taxon>Alphaproteobacteria</taxon>
        <taxon>Sphingomonadales</taxon>
        <taxon>Sphingomonadaceae</taxon>
        <taxon>Parasphingopyxis</taxon>
    </lineage>
</organism>